<comment type="subcellular location">
    <subcellularLocation>
        <location evidence="1 12">Secreted</location>
    </subcellularLocation>
</comment>
<feature type="binding site" evidence="11">
    <location>
        <position position="423"/>
    </location>
    <ligand>
        <name>Zn(2+)</name>
        <dbReference type="ChEBI" id="CHEBI:29105"/>
        <note>catalytic</note>
    </ligand>
</feature>
<dbReference type="GO" id="GO:0005615">
    <property type="term" value="C:extracellular space"/>
    <property type="evidence" value="ECO:0007669"/>
    <property type="project" value="InterPro"/>
</dbReference>
<dbReference type="eggNOG" id="ENOG502SIXN">
    <property type="taxonomic scope" value="Eukaryota"/>
</dbReference>
<gene>
    <name evidence="13" type="ORF">CC1G_09217</name>
</gene>
<dbReference type="GO" id="GO:0004222">
    <property type="term" value="F:metalloendopeptidase activity"/>
    <property type="evidence" value="ECO:0007669"/>
    <property type="project" value="InterPro"/>
</dbReference>
<dbReference type="HOGENOM" id="CLU_012703_4_2_1"/>
<evidence type="ECO:0000256" key="1">
    <source>
        <dbReference type="ARBA" id="ARBA00004613"/>
    </source>
</evidence>
<organism evidence="13 14">
    <name type="scientific">Coprinopsis cinerea (strain Okayama-7 / 130 / ATCC MYA-4618 / FGSC 9003)</name>
    <name type="common">Inky cap fungus</name>
    <name type="synonym">Hormographiella aspergillata</name>
    <dbReference type="NCBI Taxonomy" id="240176"/>
    <lineage>
        <taxon>Eukaryota</taxon>
        <taxon>Fungi</taxon>
        <taxon>Dikarya</taxon>
        <taxon>Basidiomycota</taxon>
        <taxon>Agaricomycotina</taxon>
        <taxon>Agaricomycetes</taxon>
        <taxon>Agaricomycetidae</taxon>
        <taxon>Agaricales</taxon>
        <taxon>Agaricineae</taxon>
        <taxon>Psathyrellaceae</taxon>
        <taxon>Coprinopsis</taxon>
    </lineage>
</organism>
<feature type="chain" id="PRO_5009366021" description="Extracellular metalloproteinase" evidence="12">
    <location>
        <begin position="25"/>
        <end position="635"/>
    </location>
</feature>
<keyword evidence="14" id="KW-1185">Reference proteome</keyword>
<dbReference type="PANTHER" id="PTHR33478:SF1">
    <property type="entry name" value="EXTRACELLULAR METALLOPROTEINASE MEP"/>
    <property type="match status" value="1"/>
</dbReference>
<keyword evidence="7 11" id="KW-0862">Zinc</keyword>
<evidence type="ECO:0000256" key="2">
    <source>
        <dbReference type="ARBA" id="ARBA00006006"/>
    </source>
</evidence>
<dbReference type="GO" id="GO:0008270">
    <property type="term" value="F:zinc ion binding"/>
    <property type="evidence" value="ECO:0007669"/>
    <property type="project" value="InterPro"/>
</dbReference>
<name>A8P4Y7_COPC7</name>
<dbReference type="EC" id="3.4.24.-" evidence="12"/>
<evidence type="ECO:0000313" key="14">
    <source>
        <dbReference type="Proteomes" id="UP000001861"/>
    </source>
</evidence>
<keyword evidence="8 12" id="KW-0482">Metalloprotease</keyword>
<keyword evidence="9 12" id="KW-0865">Zymogen</keyword>
<evidence type="ECO:0000256" key="6">
    <source>
        <dbReference type="ARBA" id="ARBA00022801"/>
    </source>
</evidence>
<evidence type="ECO:0000256" key="7">
    <source>
        <dbReference type="ARBA" id="ARBA00022833"/>
    </source>
</evidence>
<evidence type="ECO:0000256" key="9">
    <source>
        <dbReference type="ARBA" id="ARBA00023145"/>
    </source>
</evidence>
<keyword evidence="5 11" id="KW-0479">Metal-binding</keyword>
<dbReference type="Pfam" id="PF02128">
    <property type="entry name" value="Peptidase_M36"/>
    <property type="match status" value="1"/>
</dbReference>
<feature type="active site" evidence="10">
    <location>
        <position position="420"/>
    </location>
</feature>
<evidence type="ECO:0000256" key="4">
    <source>
        <dbReference type="ARBA" id="ARBA00022670"/>
    </source>
</evidence>
<comment type="cofactor">
    <cofactor evidence="11">
        <name>Zn(2+)</name>
        <dbReference type="ChEBI" id="CHEBI:29105"/>
    </cofactor>
    <text evidence="11">Binds 1 zinc ion per subunit.</text>
</comment>
<reference evidence="13 14" key="1">
    <citation type="journal article" date="2010" name="Proc. Natl. Acad. Sci. U.S.A.">
        <title>Insights into evolution of multicellular fungi from the assembled chromosomes of the mushroom Coprinopsis cinerea (Coprinus cinereus).</title>
        <authorList>
            <person name="Stajich J.E."/>
            <person name="Wilke S.K."/>
            <person name="Ahren D."/>
            <person name="Au C.H."/>
            <person name="Birren B.W."/>
            <person name="Borodovsky M."/>
            <person name="Burns C."/>
            <person name="Canback B."/>
            <person name="Casselton L.A."/>
            <person name="Cheng C.K."/>
            <person name="Deng J."/>
            <person name="Dietrich F.S."/>
            <person name="Fargo D.C."/>
            <person name="Farman M.L."/>
            <person name="Gathman A.C."/>
            <person name="Goldberg J."/>
            <person name="Guigo R."/>
            <person name="Hoegger P.J."/>
            <person name="Hooker J.B."/>
            <person name="Huggins A."/>
            <person name="James T.Y."/>
            <person name="Kamada T."/>
            <person name="Kilaru S."/>
            <person name="Kodira C."/>
            <person name="Kues U."/>
            <person name="Kupfer D."/>
            <person name="Kwan H.S."/>
            <person name="Lomsadze A."/>
            <person name="Li W."/>
            <person name="Lilly W.W."/>
            <person name="Ma L.J."/>
            <person name="Mackey A.J."/>
            <person name="Manning G."/>
            <person name="Martin F."/>
            <person name="Muraguchi H."/>
            <person name="Natvig D.O."/>
            <person name="Palmerini H."/>
            <person name="Ramesh M.A."/>
            <person name="Rehmeyer C.J."/>
            <person name="Roe B.A."/>
            <person name="Shenoy N."/>
            <person name="Stanke M."/>
            <person name="Ter-Hovhannisyan V."/>
            <person name="Tunlid A."/>
            <person name="Velagapudi R."/>
            <person name="Vision T.J."/>
            <person name="Zeng Q."/>
            <person name="Zolan M.E."/>
            <person name="Pukkila P.J."/>
        </authorList>
    </citation>
    <scope>NUCLEOTIDE SEQUENCE [LARGE SCALE GENOMIC DNA]</scope>
    <source>
        <strain evidence="14">Okayama-7 / 130 / ATCC MYA-4618 / FGSC 9003</strain>
    </source>
</reference>
<dbReference type="InParanoid" id="A8P4Y7"/>
<proteinExistence type="inferred from homology"/>
<dbReference type="SUPFAM" id="SSF55486">
    <property type="entry name" value="Metalloproteases ('zincins'), catalytic domain"/>
    <property type="match status" value="1"/>
</dbReference>
<comment type="similarity">
    <text evidence="2 12">Belongs to the peptidase M36 family.</text>
</comment>
<sequence>MVVLRKAFASLLATVLLSTQAVHALPKMPAHNKHATHHTRLVGRQQRIQAFSPPSQYQTFGTEGPEIGAFGENWEQTVLSFAANNFGMDPAGMKWTSGFLDGNMGYGWISQTLNGIPIANAVANLAFTGGKVVSFGSNFVDLSNSVVPTPKEGQRIGTFLPAVEEALNANYTLRNAQGEIGEAVLEYYIKPDRSIALTRVGHFRNEETGAYLEAFIDAITGEIVAVNDFVSHSAYNVVPIDEQSVEDKLITLRNTEDLTVSPAGWHSNGEFAFFHDTRGNNVHALLRGVPVASGNQNSSYLDDYEVLAGPNLGTNPRAATVNVFHAFNALHDVTYRYGFNELAFNFQGNNFGKDADFTTKKNAVDNIIANVGTVNARNQAFIAVPPDGISPIVTLGIFTTDDLSAPRKDSAMANDVLIHEFAHGLTNRMTGGGTARCLQTFEAAGLGEGWSDAMAKYVSMFFLFAPDANYFDCSSWFAQKSVTTRDFVIGKFLTGTETGLRRFPYSTNPSTNPLTYKDVSVSVDVHAVGEVWANMLHNVYAALVEASGYSLTHFKDATRLSGNVVFMQLLHDAMKLQPCNPTFVQARDAMLQADVDRYGGMHSCVIWRAFASRGLGTGAQTEGYVESFEVPTFCT</sequence>
<keyword evidence="6 12" id="KW-0378">Hydrolase</keyword>
<dbReference type="InterPro" id="IPR027268">
    <property type="entry name" value="Peptidase_M4/M1_CTD_sf"/>
</dbReference>
<dbReference type="EMBL" id="AACS02000011">
    <property type="protein sequence ID" value="EAU82955.2"/>
    <property type="molecule type" value="Genomic_DNA"/>
</dbReference>
<evidence type="ECO:0000256" key="5">
    <source>
        <dbReference type="ARBA" id="ARBA00022723"/>
    </source>
</evidence>
<accession>A8P4Y7</accession>
<feature type="binding site" evidence="11">
    <location>
        <position position="448"/>
    </location>
    <ligand>
        <name>Zn(2+)</name>
        <dbReference type="ChEBI" id="CHEBI:29105"/>
        <note>catalytic</note>
    </ligand>
</feature>
<keyword evidence="4 12" id="KW-0645">Protease</keyword>
<dbReference type="AlphaFoldDB" id="A8P4Y7"/>
<evidence type="ECO:0000256" key="11">
    <source>
        <dbReference type="PIRSR" id="PIRSR601842-2"/>
    </source>
</evidence>
<feature type="binding site" evidence="11">
    <location>
        <position position="232"/>
    </location>
    <ligand>
        <name>Zn(2+)</name>
        <dbReference type="ChEBI" id="CHEBI:29105"/>
        <note>catalytic</note>
    </ligand>
</feature>
<comment type="caution">
    <text evidence="13">The sequence shown here is derived from an EMBL/GenBank/DDBJ whole genome shotgun (WGS) entry which is preliminary data.</text>
</comment>
<dbReference type="CDD" id="cd09596">
    <property type="entry name" value="M36"/>
    <property type="match status" value="1"/>
</dbReference>
<dbReference type="GO" id="GO:0006508">
    <property type="term" value="P:proteolysis"/>
    <property type="evidence" value="ECO:0007669"/>
    <property type="project" value="UniProtKB-KW"/>
</dbReference>
<dbReference type="InterPro" id="IPR001842">
    <property type="entry name" value="Peptidase_M36"/>
</dbReference>
<keyword evidence="12" id="KW-0732">Signal</keyword>
<dbReference type="InterPro" id="IPR050371">
    <property type="entry name" value="Fungal_virulence_M36"/>
</dbReference>
<dbReference type="GeneID" id="6015435"/>
<dbReference type="Proteomes" id="UP000001861">
    <property type="component" value="Unassembled WGS sequence"/>
</dbReference>
<dbReference type="Gene3D" id="1.10.390.10">
    <property type="entry name" value="Neutral Protease Domain 2"/>
    <property type="match status" value="1"/>
</dbReference>
<protein>
    <recommendedName>
        <fullName evidence="12">Extracellular metalloproteinase</fullName>
        <ecNumber evidence="12">3.4.24.-</ecNumber>
    </recommendedName>
    <alternativeName>
        <fullName evidence="12">Fungalysin</fullName>
    </alternativeName>
</protein>
<keyword evidence="3 12" id="KW-0964">Secreted</keyword>
<evidence type="ECO:0000256" key="3">
    <source>
        <dbReference type="ARBA" id="ARBA00022525"/>
    </source>
</evidence>
<dbReference type="OrthoDB" id="3227768at2759"/>
<feature type="binding site" evidence="11">
    <location>
        <position position="419"/>
    </location>
    <ligand>
        <name>Zn(2+)</name>
        <dbReference type="ChEBI" id="CHEBI:29105"/>
        <note>catalytic</note>
    </ligand>
</feature>
<feature type="signal peptide" evidence="12">
    <location>
        <begin position="1"/>
        <end position="24"/>
    </location>
</feature>
<evidence type="ECO:0000256" key="12">
    <source>
        <dbReference type="RuleBase" id="RU364017"/>
    </source>
</evidence>
<dbReference type="Gene3D" id="3.10.170.10">
    <property type="match status" value="1"/>
</dbReference>
<evidence type="ECO:0000256" key="10">
    <source>
        <dbReference type="PIRSR" id="PIRSR601842-1"/>
    </source>
</evidence>
<dbReference type="VEuPathDB" id="FungiDB:CC1G_09217"/>
<dbReference type="PANTHER" id="PTHR33478">
    <property type="entry name" value="EXTRACELLULAR METALLOPROTEINASE MEP"/>
    <property type="match status" value="1"/>
</dbReference>
<dbReference type="RefSeq" id="XP_001838840.2">
    <property type="nucleotide sequence ID" value="XM_001838788.2"/>
</dbReference>
<evidence type="ECO:0000313" key="13">
    <source>
        <dbReference type="EMBL" id="EAU82955.2"/>
    </source>
</evidence>
<evidence type="ECO:0000256" key="8">
    <source>
        <dbReference type="ARBA" id="ARBA00023049"/>
    </source>
</evidence>
<dbReference type="KEGG" id="cci:CC1G_09217"/>